<dbReference type="Pfam" id="PF00119">
    <property type="entry name" value="ATP-synt_A"/>
    <property type="match status" value="1"/>
</dbReference>
<dbReference type="PANTHER" id="PTHR11410">
    <property type="entry name" value="ATP SYNTHASE SUBUNIT A"/>
    <property type="match status" value="1"/>
</dbReference>
<dbReference type="InterPro" id="IPR000568">
    <property type="entry name" value="ATP_synth_F0_asu"/>
</dbReference>
<comment type="similarity">
    <text evidence="2 11 12">Belongs to the ATPase A chain family.</text>
</comment>
<dbReference type="Gene3D" id="1.20.120.220">
    <property type="entry name" value="ATP synthase, F0 complex, subunit A"/>
    <property type="match status" value="1"/>
</dbReference>
<feature type="signal peptide" evidence="13">
    <location>
        <begin position="1"/>
        <end position="20"/>
    </location>
</feature>
<evidence type="ECO:0000313" key="14">
    <source>
        <dbReference type="EMBL" id="MFD2246918.1"/>
    </source>
</evidence>
<evidence type="ECO:0000256" key="7">
    <source>
        <dbReference type="ARBA" id="ARBA00022989"/>
    </source>
</evidence>
<feature type="transmembrane region" description="Helical" evidence="11">
    <location>
        <begin position="175"/>
        <end position="195"/>
    </location>
</feature>
<comment type="function">
    <text evidence="11 12">Key component of the proton channel; it plays a direct role in the translocation of protons across the membrane.</text>
</comment>
<dbReference type="PRINTS" id="PR00123">
    <property type="entry name" value="ATPASEA"/>
</dbReference>
<keyword evidence="8 11" id="KW-0406">Ion transport</keyword>
<keyword evidence="10 11" id="KW-0066">ATP synthesis</keyword>
<evidence type="ECO:0000256" key="12">
    <source>
        <dbReference type="RuleBase" id="RU000483"/>
    </source>
</evidence>
<dbReference type="EMBL" id="JBHUIM010000001">
    <property type="protein sequence ID" value="MFD2246918.1"/>
    <property type="molecule type" value="Genomic_DNA"/>
</dbReference>
<reference evidence="15" key="1">
    <citation type="journal article" date="2019" name="Int. J. Syst. Evol. Microbiol.">
        <title>The Global Catalogue of Microorganisms (GCM) 10K type strain sequencing project: providing services to taxonomists for standard genome sequencing and annotation.</title>
        <authorList>
            <consortium name="The Broad Institute Genomics Platform"/>
            <consortium name="The Broad Institute Genome Sequencing Center for Infectious Disease"/>
            <person name="Wu L."/>
            <person name="Ma J."/>
        </authorList>
    </citation>
    <scope>NUCLEOTIDE SEQUENCE [LARGE SCALE GENOMIC DNA]</scope>
    <source>
        <strain evidence="15">CGMCC 4.1782</strain>
    </source>
</reference>
<name>A0ABW5D011_9BACT</name>
<evidence type="ECO:0000256" key="13">
    <source>
        <dbReference type="SAM" id="SignalP"/>
    </source>
</evidence>
<keyword evidence="6 11" id="KW-0375">Hydrogen ion transport</keyword>
<dbReference type="HAMAP" id="MF_01393">
    <property type="entry name" value="ATP_synth_a_bact"/>
    <property type="match status" value="1"/>
</dbReference>
<comment type="subcellular location">
    <subcellularLocation>
        <location evidence="11 12">Cell membrane</location>
        <topology evidence="11 12">Multi-pass membrane protein</topology>
    </subcellularLocation>
    <subcellularLocation>
        <location evidence="1">Membrane</location>
        <topology evidence="1">Multi-pass membrane protein</topology>
    </subcellularLocation>
</comment>
<dbReference type="RefSeq" id="WP_250428693.1">
    <property type="nucleotide sequence ID" value="NZ_JALPRR010000001.1"/>
</dbReference>
<feature type="transmembrane region" description="Helical" evidence="11">
    <location>
        <begin position="116"/>
        <end position="137"/>
    </location>
</feature>
<evidence type="ECO:0000256" key="4">
    <source>
        <dbReference type="ARBA" id="ARBA00022547"/>
    </source>
</evidence>
<evidence type="ECO:0000256" key="3">
    <source>
        <dbReference type="ARBA" id="ARBA00022448"/>
    </source>
</evidence>
<feature type="transmembrane region" description="Helical" evidence="11">
    <location>
        <begin position="295"/>
        <end position="316"/>
    </location>
</feature>
<feature type="transmembrane region" description="Helical" evidence="11">
    <location>
        <begin position="201"/>
        <end position="221"/>
    </location>
</feature>
<evidence type="ECO:0000256" key="5">
    <source>
        <dbReference type="ARBA" id="ARBA00022692"/>
    </source>
</evidence>
<evidence type="ECO:0000256" key="6">
    <source>
        <dbReference type="ARBA" id="ARBA00022781"/>
    </source>
</evidence>
<feature type="chain" id="PRO_5047187621" description="ATP synthase subunit a" evidence="13">
    <location>
        <begin position="21"/>
        <end position="342"/>
    </location>
</feature>
<evidence type="ECO:0000256" key="1">
    <source>
        <dbReference type="ARBA" id="ARBA00004141"/>
    </source>
</evidence>
<organism evidence="14 15">
    <name type="scientific">Pontibacter ruber</name>
    <dbReference type="NCBI Taxonomy" id="1343895"/>
    <lineage>
        <taxon>Bacteria</taxon>
        <taxon>Pseudomonadati</taxon>
        <taxon>Bacteroidota</taxon>
        <taxon>Cytophagia</taxon>
        <taxon>Cytophagales</taxon>
        <taxon>Hymenobacteraceae</taxon>
        <taxon>Pontibacter</taxon>
    </lineage>
</organism>
<evidence type="ECO:0000256" key="9">
    <source>
        <dbReference type="ARBA" id="ARBA00023136"/>
    </source>
</evidence>
<evidence type="ECO:0000256" key="8">
    <source>
        <dbReference type="ARBA" id="ARBA00023065"/>
    </source>
</evidence>
<evidence type="ECO:0000256" key="2">
    <source>
        <dbReference type="ARBA" id="ARBA00006810"/>
    </source>
</evidence>
<keyword evidence="11" id="KW-1003">Cell membrane</keyword>
<keyword evidence="13" id="KW-0732">Signal</keyword>
<keyword evidence="9 11" id="KW-0472">Membrane</keyword>
<dbReference type="Proteomes" id="UP001597374">
    <property type="component" value="Unassembled WGS sequence"/>
</dbReference>
<sequence length="342" mass="38105">MKKLFILLFSFLTISVYAEAAAEGGEFRPGDMITHHIADDYSWHFADGVVLHLPVILFDNGQPVVFSSSNFYNENHELVPYKGYVLEHGHIYRATPEGEASHDKAGLIDISITKNVASMFVSVALLFFVFFSIAASYKKNAGKAPRGLQSFFEPLIVFIRDDIAKANIGPKYERYMPYLLTIFFFIWFNNLLGLMPGGANLTGNIAVTLVLAAMTLLITVFSGNKNYWKHIFATPGVPTWLAPIMIPVELIGILTKPFSLMVRLFANITAGHIIILSLFSLIFIFQSIAVGPLSVAFATFMNFLELFVALLQAYIFTLLSAMYFGGAVEEHHHEEHAHGEAH</sequence>
<dbReference type="CDD" id="cd00310">
    <property type="entry name" value="ATP-synt_Fo_a_6"/>
    <property type="match status" value="1"/>
</dbReference>
<dbReference type="SUPFAM" id="SSF81336">
    <property type="entry name" value="F1F0 ATP synthase subunit A"/>
    <property type="match status" value="1"/>
</dbReference>
<accession>A0ABW5D011</accession>
<dbReference type="PANTHER" id="PTHR11410:SF0">
    <property type="entry name" value="ATP SYNTHASE SUBUNIT A"/>
    <property type="match status" value="1"/>
</dbReference>
<dbReference type="NCBIfam" id="TIGR01131">
    <property type="entry name" value="ATP_synt_6_or_A"/>
    <property type="match status" value="1"/>
</dbReference>
<keyword evidence="5 11" id="KW-0812">Transmembrane</keyword>
<gene>
    <name evidence="11 14" type="primary">atpB</name>
    <name evidence="14" type="ORF">ACFSKP_11675</name>
</gene>
<keyword evidence="3 11" id="KW-0813">Transport</keyword>
<evidence type="ECO:0000256" key="11">
    <source>
        <dbReference type="HAMAP-Rule" id="MF_01393"/>
    </source>
</evidence>
<protein>
    <recommendedName>
        <fullName evidence="11 12">ATP synthase subunit a</fullName>
    </recommendedName>
    <alternativeName>
        <fullName evidence="11">ATP synthase F0 sector subunit a</fullName>
    </alternativeName>
    <alternativeName>
        <fullName evidence="11">F-ATPase subunit 6</fullName>
    </alternativeName>
</protein>
<dbReference type="InterPro" id="IPR035908">
    <property type="entry name" value="F0_ATP_A_sf"/>
</dbReference>
<dbReference type="InterPro" id="IPR045083">
    <property type="entry name" value="ATP_synth_F0_asu_bact/mt"/>
</dbReference>
<keyword evidence="15" id="KW-1185">Reference proteome</keyword>
<evidence type="ECO:0000313" key="15">
    <source>
        <dbReference type="Proteomes" id="UP001597374"/>
    </source>
</evidence>
<comment type="caution">
    <text evidence="14">The sequence shown here is derived from an EMBL/GenBank/DDBJ whole genome shotgun (WGS) entry which is preliminary data.</text>
</comment>
<evidence type="ECO:0000256" key="10">
    <source>
        <dbReference type="ARBA" id="ARBA00023310"/>
    </source>
</evidence>
<keyword evidence="4 11" id="KW-0138">CF(0)</keyword>
<keyword evidence="7 11" id="KW-1133">Transmembrane helix</keyword>
<feature type="transmembrane region" description="Helical" evidence="11">
    <location>
        <begin position="264"/>
        <end position="289"/>
    </location>
</feature>
<proteinExistence type="inferred from homology"/>